<dbReference type="PROSITE" id="PS50026">
    <property type="entry name" value="EGF_3"/>
    <property type="match status" value="4"/>
</dbReference>
<dbReference type="KEGG" id="ngr:NAEGRDRAFT_59108"/>
<evidence type="ECO:0000256" key="6">
    <source>
        <dbReference type="SAM" id="SignalP"/>
    </source>
</evidence>
<dbReference type="PANTHER" id="PTHR11219:SF69">
    <property type="entry name" value="TENEURIN-A"/>
    <property type="match status" value="1"/>
</dbReference>
<keyword evidence="5" id="KW-0812">Transmembrane</keyword>
<dbReference type="eggNOG" id="KOG1225">
    <property type="taxonomic scope" value="Eukaryota"/>
</dbReference>
<name>D2VSK5_NAEGR</name>
<dbReference type="OMA" id="HKPIACD"/>
<keyword evidence="5" id="KW-0472">Membrane</keyword>
<dbReference type="InParanoid" id="D2VSK5"/>
<feature type="disulfide bond" evidence="4">
    <location>
        <begin position="329"/>
        <end position="338"/>
    </location>
</feature>
<keyword evidence="1 4" id="KW-0245">EGF-like domain</keyword>
<feature type="domain" description="EGF-like" evidence="7">
    <location>
        <begin position="500"/>
        <end position="539"/>
    </location>
</feature>
<dbReference type="SMART" id="SM00181">
    <property type="entry name" value="EGF"/>
    <property type="match status" value="12"/>
</dbReference>
<evidence type="ECO:0000256" key="2">
    <source>
        <dbReference type="ARBA" id="ARBA00022737"/>
    </source>
</evidence>
<dbReference type="OrthoDB" id="409374at2759"/>
<feature type="chain" id="PRO_5003038365" description="EGF-like domain-containing protein" evidence="6">
    <location>
        <begin position="30"/>
        <end position="1000"/>
    </location>
</feature>
<dbReference type="Proteomes" id="UP000006671">
    <property type="component" value="Unassembled WGS sequence"/>
</dbReference>
<keyword evidence="3 4" id="KW-1015">Disulfide bond</keyword>
<dbReference type="InterPro" id="IPR011042">
    <property type="entry name" value="6-blade_b-propeller_TolB-like"/>
</dbReference>
<sequence>MLNNNKWVVINSIVLIFSLLFVFPHLTKSADVKFKIRTVVDSLVKPTSVSVFENGDIYVAEESVVSKIYTNGTKVIVAGGGSDTSSAVMVPTQAQLNIYFSSFDCIGKPGAYGSASSGTYFLKNLSSPKGIFRTSKNEFYIAESSGRVKVYNGTLRQIAGVGLIGSSCPDDSDALTCLISNTNGIFVSGKNEVYITEMIASGTVRKLYPYCEDGLVLSSDGRLCNPLCFTKSGNEACGGPSHGLCIDVDTCQCNNNYYGMACELPKCFGKNSTLYCSMNGECIDVNNCSCNSNYYGIECNVTTCDGKFSNNSNTCSNHGTCVDYNICECNENYEGTFCNISKCNGTLSNDPSVCSGNGNCLEYDTCQCFNSSMYSGSFCEIPICFGILANQSLSVCSGQGNCISVDQCQCNSKYGGSQCEIPFCNTKLGTDPLVCNSHGNCTAPNQCQCMSGYDGSECELINCFGIYSNQTNQICNQGNGTCLAPDTCSCNSGWTGLNCEIPICHGVPSNNSRACSSNGQCTNPNYCKCDSNYYGTNCEKTTCNSVPSDDSNVCFGNGKCISYNNCNCSDGYGPSTTCQFPICFGKLANDSSVCNDTEQYCDAPNECKLKNPICFGIEKLDNRSCSGNGKCLSTDYCKCDFNYFGEECQYFKCNGVEFNSTRVCNSHGVCKFLNTCICENGFGGNNCELVECNGILESSSSVCSGRGTCLNVDQCECEYGYSGSNCQFTSCFGIEQESSQVCNLGNGTCRSFDYCKCVNESKWFGPQCNITYCYGETSVDSKVCSSQGDCVNYDTCHCKKDFIGNKCQFKFLSQAMKLSFNNTSDIVGDISTIISLSIQDSSFLDYYVNQSINIFIEFLLDGQFDSSSTVHQQLTSSIPFNLPASLSKTGSLTAKAALSLNSTLISFRVETETALSLQLKNIPQISARLTSLPFLAIDSVHSENTGVIVAAVVVPIVSVAVIGGGVAVLITTIVIMMKKKASASLAKDLIMAGATDVELA</sequence>
<dbReference type="PANTHER" id="PTHR11219">
    <property type="entry name" value="TENEURIN AND N-ACETYLGLUCOSAMINE-1-PHOSPHODIESTER ALPHA-N-ACETYLGLUCOSAMINIDASE"/>
    <property type="match status" value="1"/>
</dbReference>
<dbReference type="RefSeq" id="XP_002672951.1">
    <property type="nucleotide sequence ID" value="XM_002672905.1"/>
</dbReference>
<proteinExistence type="predicted"/>
<feature type="domain" description="EGF-like" evidence="7">
    <location>
        <begin position="420"/>
        <end position="459"/>
    </location>
</feature>
<keyword evidence="6" id="KW-0732">Signal</keyword>
<dbReference type="Gene3D" id="2.10.25.10">
    <property type="entry name" value="Laminin"/>
    <property type="match status" value="9"/>
</dbReference>
<dbReference type="STRING" id="5762.D2VSK5"/>
<dbReference type="GeneID" id="8854682"/>
<evidence type="ECO:0000256" key="3">
    <source>
        <dbReference type="ARBA" id="ARBA00023157"/>
    </source>
</evidence>
<feature type="disulfide bond" evidence="4">
    <location>
        <begin position="449"/>
        <end position="458"/>
    </location>
</feature>
<evidence type="ECO:0000313" key="9">
    <source>
        <dbReference type="Proteomes" id="UP000006671"/>
    </source>
</evidence>
<dbReference type="PROSITE" id="PS01186">
    <property type="entry name" value="EGF_2"/>
    <property type="match status" value="3"/>
</dbReference>
<protein>
    <recommendedName>
        <fullName evidence="7">EGF-like domain-containing protein</fullName>
    </recommendedName>
</protein>
<evidence type="ECO:0000256" key="4">
    <source>
        <dbReference type="PROSITE-ProRule" id="PRU00076"/>
    </source>
</evidence>
<keyword evidence="2" id="KW-0677">Repeat</keyword>
<dbReference type="InterPro" id="IPR013111">
    <property type="entry name" value="EGF_extracell"/>
</dbReference>
<organism evidence="9">
    <name type="scientific">Naegleria gruberi</name>
    <name type="common">Amoeba</name>
    <dbReference type="NCBI Taxonomy" id="5762"/>
    <lineage>
        <taxon>Eukaryota</taxon>
        <taxon>Discoba</taxon>
        <taxon>Heterolobosea</taxon>
        <taxon>Tetramitia</taxon>
        <taxon>Eutetramitia</taxon>
        <taxon>Vahlkampfiidae</taxon>
        <taxon>Naegleria</taxon>
    </lineage>
</organism>
<dbReference type="Pfam" id="PF07974">
    <property type="entry name" value="EGF_2"/>
    <property type="match status" value="1"/>
</dbReference>
<feature type="domain" description="EGF-like" evidence="7">
    <location>
        <begin position="688"/>
        <end position="727"/>
    </location>
</feature>
<dbReference type="InterPro" id="IPR051216">
    <property type="entry name" value="Teneurin"/>
</dbReference>
<feature type="disulfide bond" evidence="4">
    <location>
        <begin position="717"/>
        <end position="726"/>
    </location>
</feature>
<feature type="domain" description="EGF-like" evidence="7">
    <location>
        <begin position="300"/>
        <end position="339"/>
    </location>
</feature>
<gene>
    <name evidence="8" type="ORF">NAEGRDRAFT_59108</name>
</gene>
<evidence type="ECO:0000256" key="1">
    <source>
        <dbReference type="ARBA" id="ARBA00022536"/>
    </source>
</evidence>
<evidence type="ECO:0000256" key="5">
    <source>
        <dbReference type="SAM" id="Phobius"/>
    </source>
</evidence>
<feature type="transmembrane region" description="Helical" evidence="5">
    <location>
        <begin position="947"/>
        <end position="977"/>
    </location>
</feature>
<feature type="signal peptide" evidence="6">
    <location>
        <begin position="1"/>
        <end position="29"/>
    </location>
</feature>
<dbReference type="EMBL" id="GG738894">
    <property type="protein sequence ID" value="EFC40207.1"/>
    <property type="molecule type" value="Genomic_DNA"/>
</dbReference>
<reference evidence="8 9" key="1">
    <citation type="journal article" date="2010" name="Cell">
        <title>The genome of Naegleria gruberi illuminates early eukaryotic versatility.</title>
        <authorList>
            <person name="Fritz-Laylin L.K."/>
            <person name="Prochnik S.E."/>
            <person name="Ginger M.L."/>
            <person name="Dacks J.B."/>
            <person name="Carpenter M.L."/>
            <person name="Field M.C."/>
            <person name="Kuo A."/>
            <person name="Paredez A."/>
            <person name="Chapman J."/>
            <person name="Pham J."/>
            <person name="Shu S."/>
            <person name="Neupane R."/>
            <person name="Cipriano M."/>
            <person name="Mancuso J."/>
            <person name="Tu H."/>
            <person name="Salamov A."/>
            <person name="Lindquist E."/>
            <person name="Shapiro H."/>
            <person name="Lucas S."/>
            <person name="Grigoriev I.V."/>
            <person name="Cande W.Z."/>
            <person name="Fulton C."/>
            <person name="Rokhsar D.S."/>
            <person name="Dawson S.C."/>
        </authorList>
    </citation>
    <scope>NUCLEOTIDE SEQUENCE [LARGE SCALE GENOMIC DNA]</scope>
    <source>
        <strain evidence="8 9">NEG-M</strain>
    </source>
</reference>
<keyword evidence="9" id="KW-1185">Reference proteome</keyword>
<feature type="disulfide bond" evidence="4">
    <location>
        <begin position="529"/>
        <end position="538"/>
    </location>
</feature>
<dbReference type="InterPro" id="IPR000742">
    <property type="entry name" value="EGF"/>
</dbReference>
<accession>D2VSK5</accession>
<dbReference type="PROSITE" id="PS00022">
    <property type="entry name" value="EGF_1"/>
    <property type="match status" value="6"/>
</dbReference>
<evidence type="ECO:0000313" key="8">
    <source>
        <dbReference type="EMBL" id="EFC40207.1"/>
    </source>
</evidence>
<evidence type="ECO:0000259" key="7">
    <source>
        <dbReference type="PROSITE" id="PS50026"/>
    </source>
</evidence>
<dbReference type="VEuPathDB" id="AmoebaDB:NAEGRDRAFT_59108"/>
<keyword evidence="5" id="KW-1133">Transmembrane helix</keyword>
<dbReference type="Gene3D" id="2.120.10.30">
    <property type="entry name" value="TolB, C-terminal domain"/>
    <property type="match status" value="1"/>
</dbReference>
<comment type="caution">
    <text evidence="4">Lacks conserved residue(s) required for the propagation of feature annotation.</text>
</comment>
<dbReference type="SUPFAM" id="SSF101898">
    <property type="entry name" value="NHL repeat"/>
    <property type="match status" value="1"/>
</dbReference>
<dbReference type="AlphaFoldDB" id="D2VSK5"/>